<name>A0A1W7D281_9ACTN</name>
<gene>
    <name evidence="3" type="ORF">CAG99_21815</name>
</gene>
<dbReference type="CDD" id="cd00093">
    <property type="entry name" value="HTH_XRE"/>
    <property type="match status" value="1"/>
</dbReference>
<dbReference type="Pfam" id="PF13560">
    <property type="entry name" value="HTH_31"/>
    <property type="match status" value="1"/>
</dbReference>
<dbReference type="Gene3D" id="1.10.260.40">
    <property type="entry name" value="lambda repressor-like DNA-binding domains"/>
    <property type="match status" value="1"/>
</dbReference>
<dbReference type="Gene3D" id="1.25.40.10">
    <property type="entry name" value="Tetratricopeptide repeat domain"/>
    <property type="match status" value="1"/>
</dbReference>
<dbReference type="EMBL" id="CP021121">
    <property type="protein sequence ID" value="ARQ71105.1"/>
    <property type="molecule type" value="Genomic_DNA"/>
</dbReference>
<reference evidence="3 4" key="1">
    <citation type="submission" date="2017-05" db="EMBL/GenBank/DDBJ databases">
        <title>Complete genome sequence of Streptomyces sp. SCSIO 03032 revealed the diverse biosynthetic pathways for its bioactive secondary metabolites.</title>
        <authorList>
            <person name="Ma L."/>
            <person name="Zhu Y."/>
            <person name="Zhang W."/>
            <person name="Zhang G."/>
            <person name="Tian X."/>
            <person name="Zhang S."/>
            <person name="Zhang C."/>
        </authorList>
    </citation>
    <scope>NUCLEOTIDE SEQUENCE [LARGE SCALE GENOMIC DNA]</scope>
    <source>
        <strain evidence="3 4">SCSIO 03032</strain>
    </source>
</reference>
<sequence>MSETLGDRLRKARKRVGLSPRDLARESGVSYSLITKIEQGERQDTRWETLHRLARVLGTTTSALITGGSADRVGIPAAEPSGAWHEVGRALADTGSEVAEAPTVRGVRAAVDAVTREYRGGNFSGVATLLPQLIRDAHALADLAPEGAALRMRALTMAGRLLTQTRQYDLADQALTRALRQAPDARTAAAAVDLRCWLLLRRGHVDEVRELAVQWADDLEPRMSRATPTDLAMWGWLLLRAAAAAGRDNRPEEAAEALRLAHAAAVAVGRPHQLLDLGFIHTWSVGAVRMQRAEYAMVRDRPDEVLRLSAGVGVEQMSATNGSRNRHLLDVAHAQVRTRRYAKAVETLSAVHRDAPQWLPHQRYAQDIVRLLTERRRTLTPDMRRLAEVVRLPL</sequence>
<dbReference type="InterPro" id="IPR019734">
    <property type="entry name" value="TPR_rpt"/>
</dbReference>
<evidence type="ECO:0000313" key="3">
    <source>
        <dbReference type="EMBL" id="ARQ71105.1"/>
    </source>
</evidence>
<accession>A0A1W7D281</accession>
<dbReference type="GO" id="GO:0003677">
    <property type="term" value="F:DNA binding"/>
    <property type="evidence" value="ECO:0007669"/>
    <property type="project" value="InterPro"/>
</dbReference>
<feature type="repeat" description="TPR" evidence="1">
    <location>
        <begin position="152"/>
        <end position="185"/>
    </location>
</feature>
<dbReference type="InterPro" id="IPR001387">
    <property type="entry name" value="Cro/C1-type_HTH"/>
</dbReference>
<evidence type="ECO:0000256" key="1">
    <source>
        <dbReference type="PROSITE-ProRule" id="PRU00339"/>
    </source>
</evidence>
<protein>
    <recommendedName>
        <fullName evidence="2">HTH cro/C1-type domain-containing protein</fullName>
    </recommendedName>
</protein>
<dbReference type="SUPFAM" id="SSF48452">
    <property type="entry name" value="TPR-like"/>
    <property type="match status" value="1"/>
</dbReference>
<dbReference type="InterPro" id="IPR010982">
    <property type="entry name" value="Lambda_DNA-bd_dom_sf"/>
</dbReference>
<dbReference type="PROSITE" id="PS50005">
    <property type="entry name" value="TPR"/>
    <property type="match status" value="1"/>
</dbReference>
<dbReference type="PROSITE" id="PS50943">
    <property type="entry name" value="HTH_CROC1"/>
    <property type="match status" value="1"/>
</dbReference>
<dbReference type="InterPro" id="IPR011990">
    <property type="entry name" value="TPR-like_helical_dom_sf"/>
</dbReference>
<dbReference type="AlphaFoldDB" id="A0A1W7D281"/>
<keyword evidence="4" id="KW-1185">Reference proteome</keyword>
<evidence type="ECO:0000313" key="4">
    <source>
        <dbReference type="Proteomes" id="UP000194218"/>
    </source>
</evidence>
<dbReference type="OrthoDB" id="3210663at2"/>
<dbReference type="SMART" id="SM00530">
    <property type="entry name" value="HTH_XRE"/>
    <property type="match status" value="1"/>
</dbReference>
<evidence type="ECO:0000259" key="2">
    <source>
        <dbReference type="PROSITE" id="PS50943"/>
    </source>
</evidence>
<dbReference type="Proteomes" id="UP000194218">
    <property type="component" value="Chromosome"/>
</dbReference>
<dbReference type="SUPFAM" id="SSF47413">
    <property type="entry name" value="lambda repressor-like DNA-binding domains"/>
    <property type="match status" value="1"/>
</dbReference>
<dbReference type="KEGG" id="smao:CAG99_21815"/>
<organism evidence="3 4">
    <name type="scientific">Streptomyces marincola</name>
    <dbReference type="NCBI Taxonomy" id="2878388"/>
    <lineage>
        <taxon>Bacteria</taxon>
        <taxon>Bacillati</taxon>
        <taxon>Actinomycetota</taxon>
        <taxon>Actinomycetes</taxon>
        <taxon>Kitasatosporales</taxon>
        <taxon>Streptomycetaceae</taxon>
        <taxon>Streptomyces</taxon>
    </lineage>
</organism>
<feature type="domain" description="HTH cro/C1-type" evidence="2">
    <location>
        <begin position="9"/>
        <end position="64"/>
    </location>
</feature>
<keyword evidence="1" id="KW-0802">TPR repeat</keyword>
<proteinExistence type="predicted"/>
<dbReference type="RefSeq" id="WP_086160947.1">
    <property type="nucleotide sequence ID" value="NZ_CP021121.1"/>
</dbReference>